<feature type="transmembrane region" description="Helical" evidence="6">
    <location>
        <begin position="7"/>
        <end position="27"/>
    </location>
</feature>
<dbReference type="RefSeq" id="WP_153445781.1">
    <property type="nucleotide sequence ID" value="NZ_CP045699.1"/>
</dbReference>
<name>A0A5Q0TDL7_9VIBR</name>
<comment type="subcellular location">
    <subcellularLocation>
        <location evidence="1">Membrane</location>
        <topology evidence="1">Multi-pass membrane protein</topology>
    </subcellularLocation>
</comment>
<dbReference type="PANTHER" id="PTHR23502:SF132">
    <property type="entry name" value="POLYAMINE TRANSPORTER 2-RELATED"/>
    <property type="match status" value="1"/>
</dbReference>
<proteinExistence type="predicted"/>
<dbReference type="GO" id="GO:1990961">
    <property type="term" value="P:xenobiotic detoxification by transmembrane export across the plasma membrane"/>
    <property type="evidence" value="ECO:0007669"/>
    <property type="project" value="TreeGrafter"/>
</dbReference>
<dbReference type="InterPro" id="IPR020846">
    <property type="entry name" value="MFS_dom"/>
</dbReference>
<feature type="transmembrane region" description="Helical" evidence="6">
    <location>
        <begin position="47"/>
        <end position="69"/>
    </location>
</feature>
<feature type="transmembrane region" description="Helical" evidence="6">
    <location>
        <begin position="76"/>
        <end position="93"/>
    </location>
</feature>
<dbReference type="GO" id="GO:0015385">
    <property type="term" value="F:sodium:proton antiporter activity"/>
    <property type="evidence" value="ECO:0007669"/>
    <property type="project" value="TreeGrafter"/>
</dbReference>
<feature type="transmembrane region" description="Helical" evidence="6">
    <location>
        <begin position="301"/>
        <end position="323"/>
    </location>
</feature>
<protein>
    <submittedName>
        <fullName evidence="8">MFS transporter</fullName>
    </submittedName>
</protein>
<dbReference type="Pfam" id="PF07690">
    <property type="entry name" value="MFS_1"/>
    <property type="match status" value="1"/>
</dbReference>
<keyword evidence="5 6" id="KW-0472">Membrane</keyword>
<dbReference type="InterPro" id="IPR005829">
    <property type="entry name" value="Sugar_transporter_CS"/>
</dbReference>
<evidence type="ECO:0000256" key="5">
    <source>
        <dbReference type="ARBA" id="ARBA00023136"/>
    </source>
</evidence>
<feature type="transmembrane region" description="Helical" evidence="6">
    <location>
        <begin position="160"/>
        <end position="182"/>
    </location>
</feature>
<dbReference type="SUPFAM" id="SSF103473">
    <property type="entry name" value="MFS general substrate transporter"/>
    <property type="match status" value="1"/>
</dbReference>
<dbReference type="InterPro" id="IPR036259">
    <property type="entry name" value="MFS_trans_sf"/>
</dbReference>
<dbReference type="AlphaFoldDB" id="A0A5Q0TDL7"/>
<organism evidence="8 9">
    <name type="scientific">Vibrio algicola</name>
    <dbReference type="NCBI Taxonomy" id="2662262"/>
    <lineage>
        <taxon>Bacteria</taxon>
        <taxon>Pseudomonadati</taxon>
        <taxon>Pseudomonadota</taxon>
        <taxon>Gammaproteobacteria</taxon>
        <taxon>Vibrionales</taxon>
        <taxon>Vibrionaceae</taxon>
        <taxon>Vibrio</taxon>
    </lineage>
</organism>
<feature type="transmembrane region" description="Helical" evidence="6">
    <location>
        <begin position="203"/>
        <end position="224"/>
    </location>
</feature>
<evidence type="ECO:0000256" key="3">
    <source>
        <dbReference type="ARBA" id="ARBA00022692"/>
    </source>
</evidence>
<feature type="transmembrane region" description="Helical" evidence="6">
    <location>
        <begin position="335"/>
        <end position="357"/>
    </location>
</feature>
<feature type="transmembrane region" description="Helical" evidence="6">
    <location>
        <begin position="363"/>
        <end position="382"/>
    </location>
</feature>
<dbReference type="InterPro" id="IPR011701">
    <property type="entry name" value="MFS"/>
</dbReference>
<keyword evidence="4 6" id="KW-1133">Transmembrane helix</keyword>
<dbReference type="GO" id="GO:0005886">
    <property type="term" value="C:plasma membrane"/>
    <property type="evidence" value="ECO:0007669"/>
    <property type="project" value="TreeGrafter"/>
</dbReference>
<accession>A0A5Q0TDL7</accession>
<gene>
    <name evidence="8" type="ORF">GFB47_00830</name>
</gene>
<dbReference type="EMBL" id="CP045699">
    <property type="protein sequence ID" value="QGA64095.1"/>
    <property type="molecule type" value="Genomic_DNA"/>
</dbReference>
<evidence type="ECO:0000256" key="4">
    <source>
        <dbReference type="ARBA" id="ARBA00022989"/>
    </source>
</evidence>
<feature type="transmembrane region" description="Helical" evidence="6">
    <location>
        <begin position="276"/>
        <end position="295"/>
    </location>
</feature>
<dbReference type="Proteomes" id="UP000348942">
    <property type="component" value="Chromosome 1"/>
</dbReference>
<evidence type="ECO:0000313" key="9">
    <source>
        <dbReference type="Proteomes" id="UP000348942"/>
    </source>
</evidence>
<feature type="transmembrane region" description="Helical" evidence="6">
    <location>
        <begin position="99"/>
        <end position="120"/>
    </location>
</feature>
<feature type="transmembrane region" description="Helical" evidence="6">
    <location>
        <begin position="132"/>
        <end position="154"/>
    </location>
</feature>
<evidence type="ECO:0000256" key="1">
    <source>
        <dbReference type="ARBA" id="ARBA00004141"/>
    </source>
</evidence>
<dbReference type="PROSITE" id="PS00216">
    <property type="entry name" value="SUGAR_TRANSPORT_1"/>
    <property type="match status" value="1"/>
</dbReference>
<evidence type="ECO:0000313" key="8">
    <source>
        <dbReference type="EMBL" id="QGA64095.1"/>
    </source>
</evidence>
<keyword evidence="9" id="KW-1185">Reference proteome</keyword>
<keyword evidence="2" id="KW-0813">Transport</keyword>
<evidence type="ECO:0000259" key="7">
    <source>
        <dbReference type="PROSITE" id="PS50850"/>
    </source>
</evidence>
<feature type="transmembrane region" description="Helical" evidence="6">
    <location>
        <begin position="244"/>
        <end position="264"/>
    </location>
</feature>
<dbReference type="PROSITE" id="PS50850">
    <property type="entry name" value="MFS"/>
    <property type="match status" value="1"/>
</dbReference>
<reference evidence="8 9" key="1">
    <citation type="submission" date="2019-10" db="EMBL/GenBank/DDBJ databases">
        <title>Vibrio sp. nov., isolated from Coralline algae surface.</title>
        <authorList>
            <person name="Geng Y."/>
            <person name="Zhang X."/>
        </authorList>
    </citation>
    <scope>NUCLEOTIDE SEQUENCE [LARGE SCALE GENOMIC DNA]</scope>
    <source>
        <strain evidence="8 9">SM1977</strain>
    </source>
</reference>
<evidence type="ECO:0000256" key="2">
    <source>
        <dbReference type="ARBA" id="ARBA00022448"/>
    </source>
</evidence>
<dbReference type="PANTHER" id="PTHR23502">
    <property type="entry name" value="MAJOR FACILITATOR SUPERFAMILY"/>
    <property type="match status" value="1"/>
</dbReference>
<dbReference type="Gene3D" id="1.20.1720.10">
    <property type="entry name" value="Multidrug resistance protein D"/>
    <property type="match status" value="1"/>
</dbReference>
<keyword evidence="3 6" id="KW-0812">Transmembrane</keyword>
<feature type="domain" description="Major facilitator superfamily (MFS) profile" evidence="7">
    <location>
        <begin position="8"/>
        <end position="386"/>
    </location>
</feature>
<sequence length="386" mass="42045">MINNKGFIPLLMYMLVAFGGIMVDIIVPSLPSMRSALGASETMTQWAFTAAMLGFGLGQLIAGFVVDAYGRKKPMLIGGMVLVVSLMLTMMMSSMQAVIGLRLLQGLSVSFVCVGGRAVVKDLFHGDAYLKAINWLTISFAMGITLSPFVGGYIETLFGWQMVFIFLAVWVSIGCVLLWLFFEETHLNREPLHLSTMKANLSDILLNKNFQYIALACGIFYSILPTFNTVSSFLIQETLGYSPVFYGYLALALGGCWLIGNITNHFLFHITAMRKTVVSLGLSLLAVLLGIGYQFEFGLNIYAFIAPIGLIIFSLGMLFPLYLGHALGPFSHIAGIANALVFSVCWLCTALISLLASSLPLDSGIPLMAMYLVLIVLAMGLVKKIK</sequence>
<evidence type="ECO:0000256" key="6">
    <source>
        <dbReference type="SAM" id="Phobius"/>
    </source>
</evidence>